<dbReference type="PANTHER" id="PTHR30471">
    <property type="entry name" value="DNA REPAIR PROTEIN RADC"/>
    <property type="match status" value="1"/>
</dbReference>
<evidence type="ECO:0000313" key="7">
    <source>
        <dbReference type="EMBL" id="RGV27563.1"/>
    </source>
</evidence>
<accession>A0A412WK17</accession>
<dbReference type="Proteomes" id="UP000283589">
    <property type="component" value="Unassembled WGS sequence"/>
</dbReference>
<dbReference type="AlphaFoldDB" id="A0A412WK17"/>
<dbReference type="GO" id="GO:0006508">
    <property type="term" value="P:proteolysis"/>
    <property type="evidence" value="ECO:0007669"/>
    <property type="project" value="UniProtKB-KW"/>
</dbReference>
<dbReference type="InterPro" id="IPR037518">
    <property type="entry name" value="MPN"/>
</dbReference>
<evidence type="ECO:0000256" key="5">
    <source>
        <dbReference type="ARBA" id="ARBA00023049"/>
    </source>
</evidence>
<feature type="domain" description="MPN" evidence="6">
    <location>
        <begin position="29"/>
        <end position="153"/>
    </location>
</feature>
<dbReference type="RefSeq" id="WP_118261739.1">
    <property type="nucleotide sequence ID" value="NZ_QRZA01000100.1"/>
</dbReference>
<dbReference type="CDD" id="cd08071">
    <property type="entry name" value="MPN_DUF2466"/>
    <property type="match status" value="1"/>
</dbReference>
<name>A0A412WK17_9BACT</name>
<keyword evidence="3" id="KW-0378">Hydrolase</keyword>
<reference evidence="7 8" key="1">
    <citation type="submission" date="2018-08" db="EMBL/GenBank/DDBJ databases">
        <title>A genome reference for cultivated species of the human gut microbiota.</title>
        <authorList>
            <person name="Zou Y."/>
            <person name="Xue W."/>
            <person name="Luo G."/>
        </authorList>
    </citation>
    <scope>NUCLEOTIDE SEQUENCE [LARGE SCALE GENOMIC DNA]</scope>
    <source>
        <strain evidence="7 8">AF14-49</strain>
    </source>
</reference>
<dbReference type="GO" id="GO:0046872">
    <property type="term" value="F:metal ion binding"/>
    <property type="evidence" value="ECO:0007669"/>
    <property type="project" value="UniProtKB-KW"/>
</dbReference>
<comment type="caution">
    <text evidence="7">The sequence shown here is derived from an EMBL/GenBank/DDBJ whole genome shotgun (WGS) entry which is preliminary data.</text>
</comment>
<organism evidence="7 8">
    <name type="scientific">Butyricimonas virosa</name>
    <dbReference type="NCBI Taxonomy" id="544645"/>
    <lineage>
        <taxon>Bacteria</taxon>
        <taxon>Pseudomonadati</taxon>
        <taxon>Bacteroidota</taxon>
        <taxon>Bacteroidia</taxon>
        <taxon>Bacteroidales</taxon>
        <taxon>Odoribacteraceae</taxon>
        <taxon>Butyricimonas</taxon>
    </lineage>
</organism>
<dbReference type="SUPFAM" id="SSF102712">
    <property type="entry name" value="JAB1/MPN domain"/>
    <property type="match status" value="1"/>
</dbReference>
<evidence type="ECO:0000256" key="2">
    <source>
        <dbReference type="ARBA" id="ARBA00022723"/>
    </source>
</evidence>
<protein>
    <submittedName>
        <fullName evidence="7">DNA repair protein</fullName>
    </submittedName>
</protein>
<keyword evidence="2" id="KW-0479">Metal-binding</keyword>
<keyword evidence="5" id="KW-0482">Metalloprotease</keyword>
<dbReference type="InterPro" id="IPR001405">
    <property type="entry name" value="UPF0758"/>
</dbReference>
<evidence type="ECO:0000256" key="1">
    <source>
        <dbReference type="ARBA" id="ARBA00022670"/>
    </source>
</evidence>
<dbReference type="GO" id="GO:0008237">
    <property type="term" value="F:metallopeptidase activity"/>
    <property type="evidence" value="ECO:0007669"/>
    <property type="project" value="UniProtKB-KW"/>
</dbReference>
<dbReference type="EMBL" id="QRZA01000100">
    <property type="protein sequence ID" value="RGV27563.1"/>
    <property type="molecule type" value="Genomic_DNA"/>
</dbReference>
<keyword evidence="4" id="KW-0862">Zinc</keyword>
<sequence length="180" mass="20585">METTRKDLLKPHYVELIYKNNIKSTDRIRINDPDGVYLLAKEILGDRMEHHEEVYLILLNQASKILGVALVSRGSINKTVVDIKIIFQHVILSNSSRIILFHNHPSGNCKPSEADDELTKSITQLSSLAGVDFIDHLIVSTDDYYSYSNECRYDVLKPQSMMNNLSPFLEKEEIILPKLL</sequence>
<gene>
    <name evidence="7" type="ORF">DWW18_21575</name>
</gene>
<evidence type="ECO:0000256" key="3">
    <source>
        <dbReference type="ARBA" id="ARBA00022801"/>
    </source>
</evidence>
<dbReference type="PANTHER" id="PTHR30471:SF3">
    <property type="entry name" value="UPF0758 PROTEIN YEES-RELATED"/>
    <property type="match status" value="1"/>
</dbReference>
<proteinExistence type="predicted"/>
<dbReference type="Pfam" id="PF04002">
    <property type="entry name" value="RadC"/>
    <property type="match status" value="1"/>
</dbReference>
<dbReference type="InterPro" id="IPR025657">
    <property type="entry name" value="RadC_JAB"/>
</dbReference>
<evidence type="ECO:0000259" key="6">
    <source>
        <dbReference type="PROSITE" id="PS50249"/>
    </source>
</evidence>
<dbReference type="InterPro" id="IPR020891">
    <property type="entry name" value="UPF0758_CS"/>
</dbReference>
<keyword evidence="1" id="KW-0645">Protease</keyword>
<dbReference type="PROSITE" id="PS50249">
    <property type="entry name" value="MPN"/>
    <property type="match status" value="1"/>
</dbReference>
<evidence type="ECO:0000256" key="4">
    <source>
        <dbReference type="ARBA" id="ARBA00022833"/>
    </source>
</evidence>
<dbReference type="Gene3D" id="3.40.140.10">
    <property type="entry name" value="Cytidine Deaminase, domain 2"/>
    <property type="match status" value="1"/>
</dbReference>
<evidence type="ECO:0000313" key="8">
    <source>
        <dbReference type="Proteomes" id="UP000283589"/>
    </source>
</evidence>
<dbReference type="PROSITE" id="PS01302">
    <property type="entry name" value="UPF0758"/>
    <property type="match status" value="1"/>
</dbReference>